<protein>
    <submittedName>
        <fullName evidence="4">Kinase-like protein</fullName>
    </submittedName>
</protein>
<comment type="similarity">
    <text evidence="1">Belongs to the sel-1 family.</text>
</comment>
<keyword evidence="4" id="KW-0808">Transferase</keyword>
<keyword evidence="2" id="KW-0067">ATP-binding</keyword>
<dbReference type="SUPFAM" id="SSF81901">
    <property type="entry name" value="HCP-like"/>
    <property type="match status" value="3"/>
</dbReference>
<dbReference type="InterPro" id="IPR000719">
    <property type="entry name" value="Prot_kinase_dom"/>
</dbReference>
<proteinExistence type="inferred from homology"/>
<dbReference type="VEuPathDB" id="FungiDB:FUN_022389"/>
<accession>A0A2N0PL91</accession>
<dbReference type="VEuPathDB" id="FungiDB:FUN_021578"/>
<dbReference type="SUPFAM" id="SSF56112">
    <property type="entry name" value="Protein kinase-like (PK-like)"/>
    <property type="match status" value="1"/>
</dbReference>
<dbReference type="VEuPathDB" id="FungiDB:FUN_015168"/>
<reference evidence="4 5" key="1">
    <citation type="submission" date="2016-04" db="EMBL/GenBank/DDBJ databases">
        <title>Genome analyses suggest a sexual origin of heterokaryosis in a supposedly ancient asexual fungus.</title>
        <authorList>
            <person name="Ropars J."/>
            <person name="Sedzielewska K."/>
            <person name="Noel J."/>
            <person name="Charron P."/>
            <person name="Farinelli L."/>
            <person name="Marton T."/>
            <person name="Kruger M."/>
            <person name="Pelin A."/>
            <person name="Brachmann A."/>
            <person name="Corradi N."/>
        </authorList>
    </citation>
    <scope>NUCLEOTIDE SEQUENCE [LARGE SCALE GENOMIC DNA]</scope>
    <source>
        <strain evidence="4 5">A5</strain>
    </source>
</reference>
<dbReference type="Pfam" id="PF00069">
    <property type="entry name" value="Pkinase"/>
    <property type="match status" value="1"/>
</dbReference>
<dbReference type="GO" id="GO:0004672">
    <property type="term" value="F:protein kinase activity"/>
    <property type="evidence" value="ECO:0007669"/>
    <property type="project" value="InterPro"/>
</dbReference>
<dbReference type="InterPro" id="IPR011009">
    <property type="entry name" value="Kinase-like_dom_sf"/>
</dbReference>
<dbReference type="VEuPathDB" id="FungiDB:RhiirA1_449530"/>
<evidence type="ECO:0000256" key="2">
    <source>
        <dbReference type="PROSITE-ProRule" id="PRU10141"/>
    </source>
</evidence>
<dbReference type="Gene3D" id="1.10.510.10">
    <property type="entry name" value="Transferase(Phosphotransferase) domain 1"/>
    <property type="match status" value="1"/>
</dbReference>
<evidence type="ECO:0000313" key="5">
    <source>
        <dbReference type="Proteomes" id="UP000232722"/>
    </source>
</evidence>
<dbReference type="PROSITE" id="PS50011">
    <property type="entry name" value="PROTEIN_KINASE_DOM"/>
    <property type="match status" value="1"/>
</dbReference>
<name>A0A2N0PL91_9GLOM</name>
<keyword evidence="2" id="KW-0547">Nucleotide-binding</keyword>
<dbReference type="InterPro" id="IPR011990">
    <property type="entry name" value="TPR-like_helical_dom_sf"/>
</dbReference>
<dbReference type="Proteomes" id="UP000232722">
    <property type="component" value="Unassembled WGS sequence"/>
</dbReference>
<dbReference type="Pfam" id="PF08238">
    <property type="entry name" value="Sel1"/>
    <property type="match status" value="9"/>
</dbReference>
<feature type="domain" description="Protein kinase" evidence="3">
    <location>
        <begin position="30"/>
        <end position="285"/>
    </location>
</feature>
<dbReference type="PANTHER" id="PTHR11102:SF160">
    <property type="entry name" value="ERAD-ASSOCIATED E3 UBIQUITIN-PROTEIN LIGASE COMPONENT HRD3"/>
    <property type="match status" value="1"/>
</dbReference>
<evidence type="ECO:0000313" key="4">
    <source>
        <dbReference type="EMBL" id="PKC07616.1"/>
    </source>
</evidence>
<dbReference type="AlphaFoldDB" id="A0A2N0PL91"/>
<dbReference type="InterPro" id="IPR006597">
    <property type="entry name" value="Sel1-like"/>
</dbReference>
<reference evidence="4 5" key="2">
    <citation type="submission" date="2017-09" db="EMBL/GenBank/DDBJ databases">
        <title>Extensive intraspecific genome diversity in a model arbuscular mycorrhizal fungus.</title>
        <authorList>
            <person name="Chen E.C."/>
            <person name="Morin E."/>
            <person name="Beaudet D."/>
            <person name="Noel J."/>
            <person name="Ndikumana S."/>
            <person name="Charron P."/>
            <person name="St-Onge C."/>
            <person name="Giorgi J."/>
            <person name="Grigoriev I.V."/>
            <person name="Roux C."/>
            <person name="Martin F.M."/>
            <person name="Corradi N."/>
        </authorList>
    </citation>
    <scope>NUCLEOTIDE SEQUENCE [LARGE SCALE GENOMIC DNA]</scope>
    <source>
        <strain evidence="4 5">A5</strain>
    </source>
</reference>
<gene>
    <name evidence="4" type="ORF">RhiirA5_417977</name>
</gene>
<evidence type="ECO:0000259" key="3">
    <source>
        <dbReference type="PROSITE" id="PS50011"/>
    </source>
</evidence>
<dbReference type="VEuPathDB" id="FungiDB:RhiirFUN_003417"/>
<keyword evidence="4" id="KW-0418">Kinase</keyword>
<dbReference type="EMBL" id="LLXJ01000624">
    <property type="protein sequence ID" value="PKC07616.1"/>
    <property type="molecule type" value="Genomic_DNA"/>
</dbReference>
<dbReference type="InterPro" id="IPR050767">
    <property type="entry name" value="Sel1_AlgK"/>
</dbReference>
<dbReference type="PROSITE" id="PS00107">
    <property type="entry name" value="PROTEIN_KINASE_ATP"/>
    <property type="match status" value="1"/>
</dbReference>
<dbReference type="PANTHER" id="PTHR11102">
    <property type="entry name" value="SEL-1-LIKE PROTEIN"/>
    <property type="match status" value="1"/>
</dbReference>
<organism evidence="4 5">
    <name type="scientific">Rhizophagus irregularis</name>
    <dbReference type="NCBI Taxonomy" id="588596"/>
    <lineage>
        <taxon>Eukaryota</taxon>
        <taxon>Fungi</taxon>
        <taxon>Fungi incertae sedis</taxon>
        <taxon>Mucoromycota</taxon>
        <taxon>Glomeromycotina</taxon>
        <taxon>Glomeromycetes</taxon>
        <taxon>Glomerales</taxon>
        <taxon>Glomeraceae</taxon>
        <taxon>Rhizophagus</taxon>
    </lineage>
</organism>
<comment type="caution">
    <text evidence="4">The sequence shown here is derived from an EMBL/GenBank/DDBJ whole genome shotgun (WGS) entry which is preliminary data.</text>
</comment>
<feature type="binding site" evidence="2">
    <location>
        <position position="59"/>
    </location>
    <ligand>
        <name>ATP</name>
        <dbReference type="ChEBI" id="CHEBI:30616"/>
    </ligand>
</feature>
<dbReference type="SMART" id="SM00671">
    <property type="entry name" value="SEL1"/>
    <property type="match status" value="9"/>
</dbReference>
<dbReference type="Gene3D" id="1.25.40.10">
    <property type="entry name" value="Tetratricopeptide repeat domain"/>
    <property type="match status" value="3"/>
</dbReference>
<dbReference type="GO" id="GO:0005524">
    <property type="term" value="F:ATP binding"/>
    <property type="evidence" value="ECO:0007669"/>
    <property type="project" value="UniProtKB-UniRule"/>
</dbReference>
<sequence length="763" mass="88560">MSNNIEIEGINWIEEAISKKHIKYYEYEYFYNIKEIGTGGFGKVCRAKWKHSNKYLALKSFYNFNDATVKEVVHEIKLHREVDFHDNIIRFYGITASNQENENSQSKNYLLVMEYADGGTLKDYLKVAFDILTWDDKFNLALQLAYVLSCLHDEGIVHRDLHSGNVLVHHNTIKLADFGLSKRIGEGSKSQASLYGVIPYVDPRRFMRRRKNNENKTQLSSLDEKNEQYDIDLALEISQGLRETIVPNTPVEYSNLYIECWDNDPDNRPTISQVVDKLKSMNPTINVSPIDQQAVDTFQTFSKLQSNSNSIKSVNTTGFHGELSQMMQNFNNLNIEEMIVEPLTTRSLIVNKNVEPLTSGFESREQNKNISSKNNFNLSVEEIYNIIFKLTNEGKEWNVSKYVLEYFNNHNINSREIYYWIINNQNDSIYNFLLGCFNYYGIGIDENRKEAFNLFINASKKNHILADYYIGLCYEVLKNEKLAFKYYEKAAKNECVAGEFKTGYCYYNGIGKKKGVKMAAFWCKKAAYNGHLMAMYYLAHMYKNGRGVKKDYDKAFELFKISAEGEYANGIMMLGYCYECKIGTDVDKQKVFELYQKSANLGSSKAQYILASMYSNGKGIARDMVQAIYWYEKAMNNGYLLAMYDLANIYRIGSFVEKDYDKAFKLFKKLAEEEHMDGMTMLGFCYSKGIGTYVDKQMAFKLYQKVAKLGNYRAQYNLALMYNYGIGTKKDLDKAIYWYEMSANQGFHRAQSKFRILTKIRNR</sequence>
<dbReference type="InterPro" id="IPR017441">
    <property type="entry name" value="Protein_kinase_ATP_BS"/>
</dbReference>
<evidence type="ECO:0000256" key="1">
    <source>
        <dbReference type="ARBA" id="ARBA00038101"/>
    </source>
</evidence>